<dbReference type="InterPro" id="IPR050468">
    <property type="entry name" value="Cuticle_Struct_Prot"/>
</dbReference>
<dbReference type="EMBL" id="CADEBD010000284">
    <property type="protein sequence ID" value="CAB3229147.1"/>
    <property type="molecule type" value="Genomic_DNA"/>
</dbReference>
<comment type="caution">
    <text evidence="7">The sequence shown here is derived from an EMBL/GenBank/DDBJ whole genome shotgun (WGS) entry which is preliminary data.</text>
</comment>
<feature type="compositionally biased region" description="Gly residues" evidence="4">
    <location>
        <begin position="31"/>
        <end position="42"/>
    </location>
</feature>
<feature type="compositionally biased region" description="Basic and acidic residues" evidence="4">
    <location>
        <begin position="142"/>
        <end position="159"/>
    </location>
</feature>
<evidence type="ECO:0000313" key="8">
    <source>
        <dbReference type="Proteomes" id="UP000494106"/>
    </source>
</evidence>
<gene>
    <name evidence="7" type="ORF">APLA_LOCUS15057</name>
    <name evidence="6" type="ORF">APLA_LOCUS3909</name>
</gene>
<evidence type="ECO:0000256" key="3">
    <source>
        <dbReference type="PROSITE-ProRule" id="PRU00497"/>
    </source>
</evidence>
<evidence type="ECO:0000313" key="6">
    <source>
        <dbReference type="EMBL" id="CAB3229147.1"/>
    </source>
</evidence>
<name>A0A8S1BA85_ARCPL</name>
<dbReference type="PANTHER" id="PTHR10380:SF173">
    <property type="entry name" value="CUTICULAR PROTEIN 47EF, ISOFORM C-RELATED"/>
    <property type="match status" value="1"/>
</dbReference>
<evidence type="ECO:0000313" key="9">
    <source>
        <dbReference type="Proteomes" id="UP000494256"/>
    </source>
</evidence>
<sequence>MKLIIVLAAIALAQADKLDNVYLPPNAHSGSSGGYPSGGFRGGAQRSGSASSGSSADKTATILRQDFTLEGGSYSYAYDTSNGIHGEEKGVATNGVQAQGGFSYTGDDGKTYAIWYTADENGFRPVGDHLPTPPPIPKEILKALEQNARDEAAGKKDDGSYSGGSQHSGYNNNAQSHSRGANVQKSYLPPSA</sequence>
<feature type="region of interest" description="Disordered" evidence="4">
    <location>
        <begin position="29"/>
        <end position="57"/>
    </location>
</feature>
<dbReference type="AlphaFoldDB" id="A0A8S1BA85"/>
<dbReference type="GO" id="GO:0062129">
    <property type="term" value="C:chitin-based extracellular matrix"/>
    <property type="evidence" value="ECO:0007669"/>
    <property type="project" value="TreeGrafter"/>
</dbReference>
<organism evidence="7 8">
    <name type="scientific">Arctia plantaginis</name>
    <name type="common">Wood tiger moth</name>
    <name type="synonym">Phalaena plantaginis</name>
    <dbReference type="NCBI Taxonomy" id="874455"/>
    <lineage>
        <taxon>Eukaryota</taxon>
        <taxon>Metazoa</taxon>
        <taxon>Ecdysozoa</taxon>
        <taxon>Arthropoda</taxon>
        <taxon>Hexapoda</taxon>
        <taxon>Insecta</taxon>
        <taxon>Pterygota</taxon>
        <taxon>Neoptera</taxon>
        <taxon>Endopterygota</taxon>
        <taxon>Lepidoptera</taxon>
        <taxon>Glossata</taxon>
        <taxon>Ditrysia</taxon>
        <taxon>Noctuoidea</taxon>
        <taxon>Erebidae</taxon>
        <taxon>Arctiinae</taxon>
        <taxon>Arctia</taxon>
    </lineage>
</organism>
<feature type="chain" id="PRO_5036273188" evidence="5">
    <location>
        <begin position="16"/>
        <end position="192"/>
    </location>
</feature>
<dbReference type="Proteomes" id="UP000494106">
    <property type="component" value="Unassembled WGS sequence"/>
</dbReference>
<protein>
    <submittedName>
        <fullName evidence="7">Uncharacterized protein</fullName>
    </submittedName>
</protein>
<dbReference type="OrthoDB" id="6923072at2759"/>
<dbReference type="Proteomes" id="UP000494256">
    <property type="component" value="Unassembled WGS sequence"/>
</dbReference>
<feature type="signal peptide" evidence="5">
    <location>
        <begin position="1"/>
        <end position="15"/>
    </location>
</feature>
<evidence type="ECO:0000313" key="7">
    <source>
        <dbReference type="EMBL" id="CAB3255826.1"/>
    </source>
</evidence>
<keyword evidence="2 5" id="KW-0732">Signal</keyword>
<accession>A0A8S1BA85</accession>
<keyword evidence="8" id="KW-1185">Reference proteome</keyword>
<dbReference type="GO" id="GO:0008010">
    <property type="term" value="F:structural constituent of chitin-based larval cuticle"/>
    <property type="evidence" value="ECO:0007669"/>
    <property type="project" value="TreeGrafter"/>
</dbReference>
<dbReference type="PROSITE" id="PS00233">
    <property type="entry name" value="CHIT_BIND_RR_1"/>
    <property type="match status" value="1"/>
</dbReference>
<feature type="compositionally biased region" description="Low complexity" evidence="4">
    <location>
        <begin position="163"/>
        <end position="173"/>
    </location>
</feature>
<evidence type="ECO:0000256" key="5">
    <source>
        <dbReference type="SAM" id="SignalP"/>
    </source>
</evidence>
<dbReference type="PROSITE" id="PS51155">
    <property type="entry name" value="CHIT_BIND_RR_2"/>
    <property type="match status" value="1"/>
</dbReference>
<proteinExistence type="predicted"/>
<evidence type="ECO:0000256" key="2">
    <source>
        <dbReference type="ARBA" id="ARBA00022729"/>
    </source>
</evidence>
<dbReference type="PRINTS" id="PR00947">
    <property type="entry name" value="CUTICLE"/>
</dbReference>
<reference evidence="8 9" key="1">
    <citation type="submission" date="2020-04" db="EMBL/GenBank/DDBJ databases">
        <authorList>
            <person name="Wallbank WR R."/>
            <person name="Pardo Diaz C."/>
            <person name="Kozak K."/>
            <person name="Martin S."/>
            <person name="Jiggins C."/>
            <person name="Moest M."/>
            <person name="Warren A I."/>
            <person name="Byers J.R.P. K."/>
            <person name="Montejo-Kovacevich G."/>
            <person name="Yen C E."/>
        </authorList>
    </citation>
    <scope>NUCLEOTIDE SEQUENCE [LARGE SCALE GENOMIC DNA]</scope>
</reference>
<dbReference type="InterPro" id="IPR000618">
    <property type="entry name" value="Insect_cuticle"/>
</dbReference>
<evidence type="ECO:0000256" key="4">
    <source>
        <dbReference type="SAM" id="MobiDB-lite"/>
    </source>
</evidence>
<dbReference type="InterPro" id="IPR031311">
    <property type="entry name" value="CHIT_BIND_RR_consensus"/>
</dbReference>
<dbReference type="Pfam" id="PF00379">
    <property type="entry name" value="Chitin_bind_4"/>
    <property type="match status" value="1"/>
</dbReference>
<feature type="compositionally biased region" description="Low complexity" evidence="4">
    <location>
        <begin position="43"/>
        <end position="56"/>
    </location>
</feature>
<dbReference type="EMBL" id="CADEBC010000578">
    <property type="protein sequence ID" value="CAB3255826.1"/>
    <property type="molecule type" value="Genomic_DNA"/>
</dbReference>
<keyword evidence="1 3" id="KW-0193">Cuticle</keyword>
<evidence type="ECO:0000256" key="1">
    <source>
        <dbReference type="ARBA" id="ARBA00022460"/>
    </source>
</evidence>
<feature type="compositionally biased region" description="Polar residues" evidence="4">
    <location>
        <begin position="174"/>
        <end position="185"/>
    </location>
</feature>
<dbReference type="PANTHER" id="PTHR10380">
    <property type="entry name" value="CUTICLE PROTEIN"/>
    <property type="match status" value="1"/>
</dbReference>
<feature type="region of interest" description="Disordered" evidence="4">
    <location>
        <begin position="142"/>
        <end position="192"/>
    </location>
</feature>